<feature type="compositionally biased region" description="Polar residues" evidence="1">
    <location>
        <begin position="212"/>
        <end position="229"/>
    </location>
</feature>
<feature type="non-terminal residue" evidence="2">
    <location>
        <position position="1"/>
    </location>
</feature>
<protein>
    <submittedName>
        <fullName evidence="2">Uncharacterized protein</fullName>
    </submittedName>
</protein>
<reference evidence="2" key="1">
    <citation type="submission" date="2023-10" db="EMBL/GenBank/DDBJ databases">
        <authorList>
            <person name="Chen Y."/>
            <person name="Shah S."/>
            <person name="Dougan E. K."/>
            <person name="Thang M."/>
            <person name="Chan C."/>
        </authorList>
    </citation>
    <scope>NUCLEOTIDE SEQUENCE [LARGE SCALE GENOMIC DNA]</scope>
</reference>
<gene>
    <name evidence="2" type="ORF">PCOR1329_LOCUS62984</name>
</gene>
<feature type="region of interest" description="Disordered" evidence="1">
    <location>
        <begin position="200"/>
        <end position="231"/>
    </location>
</feature>
<dbReference type="EMBL" id="CAUYUJ010017980">
    <property type="protein sequence ID" value="CAK0879599.1"/>
    <property type="molecule type" value="Genomic_DNA"/>
</dbReference>
<name>A0ABN9W258_9DINO</name>
<evidence type="ECO:0000256" key="1">
    <source>
        <dbReference type="SAM" id="MobiDB-lite"/>
    </source>
</evidence>
<organism evidence="2 3">
    <name type="scientific">Prorocentrum cordatum</name>
    <dbReference type="NCBI Taxonomy" id="2364126"/>
    <lineage>
        <taxon>Eukaryota</taxon>
        <taxon>Sar</taxon>
        <taxon>Alveolata</taxon>
        <taxon>Dinophyceae</taxon>
        <taxon>Prorocentrales</taxon>
        <taxon>Prorocentraceae</taxon>
        <taxon>Prorocentrum</taxon>
    </lineage>
</organism>
<keyword evidence="3" id="KW-1185">Reference proteome</keyword>
<evidence type="ECO:0000313" key="3">
    <source>
        <dbReference type="Proteomes" id="UP001189429"/>
    </source>
</evidence>
<accession>A0ABN9W258</accession>
<sequence length="285" mass="30899">EDEEDNPEEHEDVSVESAATIEDLRESLFEKARPGQDRLFRMVDRSFGGIQRALDRRTALLESRHEKKRVQQHQADDIRPVEDELQRRQQETDKMLTKNSADLAQMQRKLGAAAAAGAPQPPKAGPAWSREIDSAALAVTSKRPLTRAAVAQAMAPALADAQLADVSRAEGEDLGQRFMVRMAGGAGLAGRGVRELAASFRGGGPAGARRQVSATTPTGHDAQLSLSQDKTSRKVTHEIALTQMRHALEEGLSERIFVVPFGPGQPEDALPAAWQPLVKIAIEGP</sequence>
<evidence type="ECO:0000313" key="2">
    <source>
        <dbReference type="EMBL" id="CAK0879599.1"/>
    </source>
</evidence>
<dbReference type="Proteomes" id="UP001189429">
    <property type="component" value="Unassembled WGS sequence"/>
</dbReference>
<comment type="caution">
    <text evidence="2">The sequence shown here is derived from an EMBL/GenBank/DDBJ whole genome shotgun (WGS) entry which is preliminary data.</text>
</comment>
<feature type="non-terminal residue" evidence="2">
    <location>
        <position position="285"/>
    </location>
</feature>
<proteinExistence type="predicted"/>